<dbReference type="Gene3D" id="3.30.460.10">
    <property type="entry name" value="Beta Polymerase, domain 2"/>
    <property type="match status" value="1"/>
</dbReference>
<dbReference type="SUPFAM" id="SSF81301">
    <property type="entry name" value="Nucleotidyltransferase"/>
    <property type="match status" value="1"/>
</dbReference>
<evidence type="ECO:0000259" key="1">
    <source>
        <dbReference type="Pfam" id="PF01909"/>
    </source>
</evidence>
<feature type="non-terminal residue" evidence="2">
    <location>
        <position position="109"/>
    </location>
</feature>
<dbReference type="InterPro" id="IPR043519">
    <property type="entry name" value="NT_sf"/>
</dbReference>
<dbReference type="PANTHER" id="PTHR33933">
    <property type="entry name" value="NUCLEOTIDYLTRANSFERASE"/>
    <property type="match status" value="1"/>
</dbReference>
<dbReference type="CDD" id="cd05403">
    <property type="entry name" value="NT_KNTase_like"/>
    <property type="match status" value="1"/>
</dbReference>
<protein>
    <recommendedName>
        <fullName evidence="1">Polymerase nucleotidyl transferase domain-containing protein</fullName>
    </recommendedName>
</protein>
<organism evidence="2 3">
    <name type="scientific">Candidatus Wallbacteria bacterium GWC2_49_35</name>
    <dbReference type="NCBI Taxonomy" id="1817813"/>
    <lineage>
        <taxon>Bacteria</taxon>
        <taxon>Candidatus Walliibacteriota</taxon>
    </lineage>
</organism>
<dbReference type="Proteomes" id="UP000178735">
    <property type="component" value="Unassembled WGS sequence"/>
</dbReference>
<gene>
    <name evidence="2" type="ORF">A2008_04035</name>
</gene>
<dbReference type="EMBL" id="MGFH01000198">
    <property type="protein sequence ID" value="OGM02860.1"/>
    <property type="molecule type" value="Genomic_DNA"/>
</dbReference>
<dbReference type="InterPro" id="IPR002934">
    <property type="entry name" value="Polymerase_NTP_transf_dom"/>
</dbReference>
<dbReference type="GO" id="GO:0016779">
    <property type="term" value="F:nucleotidyltransferase activity"/>
    <property type="evidence" value="ECO:0007669"/>
    <property type="project" value="InterPro"/>
</dbReference>
<proteinExistence type="predicted"/>
<name>A0A1F7WJ83_9BACT</name>
<dbReference type="PANTHER" id="PTHR33933:SF1">
    <property type="entry name" value="PROTEIN ADENYLYLTRANSFERASE MNTA-RELATED"/>
    <property type="match status" value="1"/>
</dbReference>
<dbReference type="AlphaFoldDB" id="A0A1F7WJ83"/>
<dbReference type="Pfam" id="PF01909">
    <property type="entry name" value="NTP_transf_2"/>
    <property type="match status" value="1"/>
</dbReference>
<dbReference type="STRING" id="1817813.A2008_04035"/>
<accession>A0A1F7WJ83</accession>
<feature type="domain" description="Polymerase nucleotidyl transferase" evidence="1">
    <location>
        <begin position="17"/>
        <end position="90"/>
    </location>
</feature>
<sequence>MTKEVKFKDENIKMLLSDLENKLSELFKNNLKKIILFGSYAKGTYNNESDIDIMVLLTETELNKYDDIIADIVVELIGKYSIYPSIFLENDKQYYKNIEIETLFKNVEN</sequence>
<evidence type="ECO:0000313" key="2">
    <source>
        <dbReference type="EMBL" id="OGM02860.1"/>
    </source>
</evidence>
<comment type="caution">
    <text evidence="2">The sequence shown here is derived from an EMBL/GenBank/DDBJ whole genome shotgun (WGS) entry which is preliminary data.</text>
</comment>
<reference evidence="2 3" key="1">
    <citation type="journal article" date="2016" name="Nat. Commun.">
        <title>Thousands of microbial genomes shed light on interconnected biogeochemical processes in an aquifer system.</title>
        <authorList>
            <person name="Anantharaman K."/>
            <person name="Brown C.T."/>
            <person name="Hug L.A."/>
            <person name="Sharon I."/>
            <person name="Castelle C.J."/>
            <person name="Probst A.J."/>
            <person name="Thomas B.C."/>
            <person name="Singh A."/>
            <person name="Wilkins M.J."/>
            <person name="Karaoz U."/>
            <person name="Brodie E.L."/>
            <person name="Williams K.H."/>
            <person name="Hubbard S.S."/>
            <person name="Banfield J.F."/>
        </authorList>
    </citation>
    <scope>NUCLEOTIDE SEQUENCE [LARGE SCALE GENOMIC DNA]</scope>
</reference>
<evidence type="ECO:0000313" key="3">
    <source>
        <dbReference type="Proteomes" id="UP000178735"/>
    </source>
</evidence>
<dbReference type="InterPro" id="IPR052548">
    <property type="entry name" value="Type_VII_TA_antitoxin"/>
</dbReference>